<keyword evidence="1" id="KW-0812">Transmembrane</keyword>
<reference evidence="2 3" key="1">
    <citation type="submission" date="2019-03" db="EMBL/GenBank/DDBJ databases">
        <title>Draft genome sequences of novel Actinobacteria.</title>
        <authorList>
            <person name="Sahin N."/>
            <person name="Ay H."/>
            <person name="Saygin H."/>
        </authorList>
    </citation>
    <scope>NUCLEOTIDE SEQUENCE [LARGE SCALE GENOMIC DNA]</scope>
    <source>
        <strain evidence="2 3">7K502</strain>
    </source>
</reference>
<protein>
    <submittedName>
        <fullName evidence="2">DUF4173 domain-containing protein</fullName>
    </submittedName>
</protein>
<feature type="transmembrane region" description="Helical" evidence="1">
    <location>
        <begin position="226"/>
        <end position="245"/>
    </location>
</feature>
<proteinExistence type="predicted"/>
<feature type="transmembrane region" description="Helical" evidence="1">
    <location>
        <begin position="86"/>
        <end position="110"/>
    </location>
</feature>
<accession>A0A4V2YNE4</accession>
<feature type="transmembrane region" description="Helical" evidence="1">
    <location>
        <begin position="165"/>
        <end position="187"/>
    </location>
</feature>
<dbReference type="OrthoDB" id="9767931at2"/>
<dbReference type="EMBL" id="SMKW01000007">
    <property type="protein sequence ID" value="TDD54057.1"/>
    <property type="molecule type" value="Genomic_DNA"/>
</dbReference>
<gene>
    <name evidence="2" type="ORF">E1288_08520</name>
</gene>
<keyword evidence="1" id="KW-0472">Membrane</keyword>
<evidence type="ECO:0000313" key="3">
    <source>
        <dbReference type="Proteomes" id="UP000294947"/>
    </source>
</evidence>
<sequence length="318" mass="34560">MRLVASLAVTVLLLLIFGALFAGADENFAALASAVLPRLDGESFFRWTFVLVVFGAATLGAGFTLLRPPQPAETTREVKTLRRLEWALPIGVLVVLFAAFIAVQSTPMFGGEQHVQHTEQLTYAGYARSGFWQLTFVTILTLPIIGAAARWAPKSTQFDRNLLRGLGGALAVLTLLIVFSALIRMWAYQDAYGYTVMRLLVMSCELWLGVVYLLVIAAGARLRAGWLPAAVVGTAMAALLGLAALNPDAFIAERNIARFEATGKLDQEYLEGLSADALPALQGLPEEARGPIVAEITEDLFDEGWRSWNLSDHLARQP</sequence>
<organism evidence="2 3">
    <name type="scientific">Saccharopolyspora elongata</name>
    <dbReference type="NCBI Taxonomy" id="2530387"/>
    <lineage>
        <taxon>Bacteria</taxon>
        <taxon>Bacillati</taxon>
        <taxon>Actinomycetota</taxon>
        <taxon>Actinomycetes</taxon>
        <taxon>Pseudonocardiales</taxon>
        <taxon>Pseudonocardiaceae</taxon>
        <taxon>Saccharopolyspora</taxon>
    </lineage>
</organism>
<feature type="transmembrane region" description="Helical" evidence="1">
    <location>
        <begin position="130"/>
        <end position="153"/>
    </location>
</feature>
<dbReference type="Proteomes" id="UP000294947">
    <property type="component" value="Unassembled WGS sequence"/>
</dbReference>
<name>A0A4V2YNE4_9PSEU</name>
<dbReference type="InterPro" id="IPR025291">
    <property type="entry name" value="DUF4153"/>
</dbReference>
<evidence type="ECO:0000256" key="1">
    <source>
        <dbReference type="SAM" id="Phobius"/>
    </source>
</evidence>
<comment type="caution">
    <text evidence="2">The sequence shown here is derived from an EMBL/GenBank/DDBJ whole genome shotgun (WGS) entry which is preliminary data.</text>
</comment>
<dbReference type="AlphaFoldDB" id="A0A4V2YNE4"/>
<evidence type="ECO:0000313" key="2">
    <source>
        <dbReference type="EMBL" id="TDD54057.1"/>
    </source>
</evidence>
<feature type="transmembrane region" description="Helical" evidence="1">
    <location>
        <begin position="199"/>
        <end position="219"/>
    </location>
</feature>
<dbReference type="Pfam" id="PF13687">
    <property type="entry name" value="DUF4153"/>
    <property type="match status" value="1"/>
</dbReference>
<keyword evidence="1" id="KW-1133">Transmembrane helix</keyword>
<feature type="transmembrane region" description="Helical" evidence="1">
    <location>
        <begin position="44"/>
        <end position="66"/>
    </location>
</feature>
<keyword evidence="3" id="KW-1185">Reference proteome</keyword>